<accession>A0AA46YLQ5</accession>
<evidence type="ECO:0000313" key="4">
    <source>
        <dbReference type="Proteomes" id="UP001164390"/>
    </source>
</evidence>
<dbReference type="GO" id="GO:0004029">
    <property type="term" value="F:aldehyde dehydrogenase (NAD+) activity"/>
    <property type="evidence" value="ECO:0007669"/>
    <property type="project" value="TreeGrafter"/>
</dbReference>
<evidence type="ECO:0000259" key="2">
    <source>
        <dbReference type="Pfam" id="PF01370"/>
    </source>
</evidence>
<organism evidence="3 4">
    <name type="scientific">Solicola gregarius</name>
    <dbReference type="NCBI Taxonomy" id="2908642"/>
    <lineage>
        <taxon>Bacteria</taxon>
        <taxon>Bacillati</taxon>
        <taxon>Actinomycetota</taxon>
        <taxon>Actinomycetes</taxon>
        <taxon>Propionibacteriales</taxon>
        <taxon>Nocardioidaceae</taxon>
        <taxon>Solicola</taxon>
    </lineage>
</organism>
<dbReference type="Proteomes" id="UP001164390">
    <property type="component" value="Chromosome"/>
</dbReference>
<proteinExistence type="predicted"/>
<feature type="region of interest" description="Disordered" evidence="1">
    <location>
        <begin position="116"/>
        <end position="135"/>
    </location>
</feature>
<dbReference type="AlphaFoldDB" id="A0AA46YLQ5"/>
<dbReference type="RefSeq" id="WP_271633867.1">
    <property type="nucleotide sequence ID" value="NZ_CP094970.1"/>
</dbReference>
<dbReference type="InterPro" id="IPR001509">
    <property type="entry name" value="Epimerase_deHydtase"/>
</dbReference>
<reference evidence="3" key="1">
    <citation type="submission" date="2022-01" db="EMBL/GenBank/DDBJ databases">
        <title>Nocardioidaceae gen. sp. A5X3R13.</title>
        <authorList>
            <person name="Lopez Marin M.A."/>
            <person name="Uhlik O."/>
        </authorList>
    </citation>
    <scope>NUCLEOTIDE SEQUENCE</scope>
    <source>
        <strain evidence="3">A5X3R13</strain>
    </source>
</reference>
<dbReference type="GO" id="GO:0005737">
    <property type="term" value="C:cytoplasm"/>
    <property type="evidence" value="ECO:0007669"/>
    <property type="project" value="TreeGrafter"/>
</dbReference>
<keyword evidence="4" id="KW-1185">Reference proteome</keyword>
<dbReference type="Gene3D" id="3.40.50.720">
    <property type="entry name" value="NAD(P)-binding Rossmann-like Domain"/>
    <property type="match status" value="1"/>
</dbReference>
<evidence type="ECO:0000313" key="3">
    <source>
        <dbReference type="EMBL" id="UYM05098.1"/>
    </source>
</evidence>
<dbReference type="CDD" id="cd05262">
    <property type="entry name" value="SDR_a7"/>
    <property type="match status" value="1"/>
</dbReference>
<feature type="domain" description="NAD-dependent epimerase/dehydratase" evidence="2">
    <location>
        <begin position="4"/>
        <end position="215"/>
    </location>
</feature>
<dbReference type="PANTHER" id="PTHR48079">
    <property type="entry name" value="PROTEIN YEEZ"/>
    <property type="match status" value="1"/>
</dbReference>
<dbReference type="EMBL" id="CP094970">
    <property type="protein sequence ID" value="UYM05098.1"/>
    <property type="molecule type" value="Genomic_DNA"/>
</dbReference>
<gene>
    <name evidence="3" type="ORF">L0C25_21665</name>
</gene>
<evidence type="ECO:0000256" key="1">
    <source>
        <dbReference type="SAM" id="MobiDB-lite"/>
    </source>
</evidence>
<dbReference type="SUPFAM" id="SSF51735">
    <property type="entry name" value="NAD(P)-binding Rossmann-fold domains"/>
    <property type="match status" value="1"/>
</dbReference>
<sequence>MRLFVTGATGWIGSAVTDELLANGHQVVGLARTPGAATALEAKGATAQQGDLDDPAGLATAATAADGVIHLAYKHDFSNYAAAGRSEYAAVESMLDSLAGSGRPFLIASGLATGTTGRAATEDDPSPFHGPDSMRGGSENLALEYADRGVRSVSLRFAASVHGAGDHGFIAMLTDTARERGVVGYVGDGSNRWPAVHRSDAALMVRLALEKAPAGGRVHAVAEEGLSMRDISEAIGTELGLPTTSVDPGEVDAHFGGMARFVGLDIPATSHQTRALLGWRPTGPTLFEDIAAGAYARDAASEVA</sequence>
<dbReference type="KEGG" id="sgrg:L0C25_21665"/>
<dbReference type="InterPro" id="IPR036291">
    <property type="entry name" value="NAD(P)-bd_dom_sf"/>
</dbReference>
<dbReference type="Pfam" id="PF01370">
    <property type="entry name" value="Epimerase"/>
    <property type="match status" value="1"/>
</dbReference>
<protein>
    <submittedName>
        <fullName evidence="3">SDR family oxidoreductase</fullName>
    </submittedName>
</protein>
<dbReference type="PANTHER" id="PTHR48079:SF6">
    <property type="entry name" value="NAD(P)-BINDING DOMAIN-CONTAINING PROTEIN-RELATED"/>
    <property type="match status" value="1"/>
</dbReference>
<dbReference type="InterPro" id="IPR051783">
    <property type="entry name" value="NAD(P)-dependent_oxidoreduct"/>
</dbReference>
<name>A0AA46YLQ5_9ACTN</name>